<sequence>MHERSARDWIWVGLLGCLQLLPIFAIFLNSVAVDWAGTILPDGYTLAHVQNILKDPRFLQSIQNSLIVGFGSLLVTPFIVVPAILVAHCYFPTLDKYLAALVILPYAVPGIVLALGLLRIYSGNYGIVLNGSPWILIFGYMPLAAPLYYVPIKNNLRALRVTELFEAGRLLGASDALILWRVVLPCVRQGLIIGLVMNFTLAISDFVYANLLVGGHFPTLQIFMGVLNGGSGRKLSVLITTYFVVIFVATAIVVWVTSRRSEA</sequence>
<gene>
    <name evidence="1" type="ORF">JHL16_30810</name>
</gene>
<accession>A0ACC5RDW5</accession>
<name>A0ACC5RDW5_9HYPH</name>
<reference evidence="1" key="1">
    <citation type="submission" date="2021-01" db="EMBL/GenBank/DDBJ databases">
        <authorList>
            <person name="Sun Q."/>
        </authorList>
    </citation>
    <scope>NUCLEOTIDE SEQUENCE</scope>
    <source>
        <strain evidence="1">YIM B02566</strain>
    </source>
</reference>
<organism evidence="1 2">
    <name type="scientific">Taklimakanibacter albus</name>
    <dbReference type="NCBI Taxonomy" id="2800327"/>
    <lineage>
        <taxon>Bacteria</taxon>
        <taxon>Pseudomonadati</taxon>
        <taxon>Pseudomonadota</taxon>
        <taxon>Alphaproteobacteria</taxon>
        <taxon>Hyphomicrobiales</taxon>
        <taxon>Aestuariivirgaceae</taxon>
        <taxon>Taklimakanibacter</taxon>
    </lineage>
</organism>
<protein>
    <submittedName>
        <fullName evidence="1">ABC transporter permease subunit</fullName>
    </submittedName>
</protein>
<evidence type="ECO:0000313" key="2">
    <source>
        <dbReference type="Proteomes" id="UP000616151"/>
    </source>
</evidence>
<dbReference type="Proteomes" id="UP000616151">
    <property type="component" value="Unassembled WGS sequence"/>
</dbReference>
<keyword evidence="2" id="KW-1185">Reference proteome</keyword>
<comment type="caution">
    <text evidence="1">The sequence shown here is derived from an EMBL/GenBank/DDBJ whole genome shotgun (WGS) entry which is preliminary data.</text>
</comment>
<evidence type="ECO:0000313" key="1">
    <source>
        <dbReference type="EMBL" id="MBK1870797.1"/>
    </source>
</evidence>
<proteinExistence type="predicted"/>
<dbReference type="EMBL" id="JAENHL010000008">
    <property type="protein sequence ID" value="MBK1870797.1"/>
    <property type="molecule type" value="Genomic_DNA"/>
</dbReference>